<gene>
    <name evidence="1" type="ORF">S01H1_44410</name>
</gene>
<accession>X0V6Z9</accession>
<organism evidence="1">
    <name type="scientific">marine sediment metagenome</name>
    <dbReference type="NCBI Taxonomy" id="412755"/>
    <lineage>
        <taxon>unclassified sequences</taxon>
        <taxon>metagenomes</taxon>
        <taxon>ecological metagenomes</taxon>
    </lineage>
</organism>
<evidence type="ECO:0000313" key="1">
    <source>
        <dbReference type="EMBL" id="GAG07147.1"/>
    </source>
</evidence>
<dbReference type="EMBL" id="BARS01028328">
    <property type="protein sequence ID" value="GAG07147.1"/>
    <property type="molecule type" value="Genomic_DNA"/>
</dbReference>
<comment type="caution">
    <text evidence="1">The sequence shown here is derived from an EMBL/GenBank/DDBJ whole genome shotgun (WGS) entry which is preliminary data.</text>
</comment>
<feature type="non-terminal residue" evidence="1">
    <location>
        <position position="114"/>
    </location>
</feature>
<protein>
    <submittedName>
        <fullName evidence="1">Uncharacterized protein</fullName>
    </submittedName>
</protein>
<name>X0V6Z9_9ZZZZ</name>
<sequence length="114" mass="13221">MNRIEIIDLARNYKIIEESFTVLVASCVDMGGLKDLQKVLKIHEVNVKSKIKKWKIDDIYKVKHLVCPNNSTVISKYKHLYDNFSNLVVKSPFKPSFIQEIMGISPSILRNRRS</sequence>
<dbReference type="AlphaFoldDB" id="X0V6Z9"/>
<proteinExistence type="predicted"/>
<reference evidence="1" key="1">
    <citation type="journal article" date="2014" name="Front. Microbiol.">
        <title>High frequency of phylogenetically diverse reductive dehalogenase-homologous genes in deep subseafloor sedimentary metagenomes.</title>
        <authorList>
            <person name="Kawai M."/>
            <person name="Futagami T."/>
            <person name="Toyoda A."/>
            <person name="Takaki Y."/>
            <person name="Nishi S."/>
            <person name="Hori S."/>
            <person name="Arai W."/>
            <person name="Tsubouchi T."/>
            <person name="Morono Y."/>
            <person name="Uchiyama I."/>
            <person name="Ito T."/>
            <person name="Fujiyama A."/>
            <person name="Inagaki F."/>
            <person name="Takami H."/>
        </authorList>
    </citation>
    <scope>NUCLEOTIDE SEQUENCE</scope>
    <source>
        <strain evidence="1">Expedition CK06-06</strain>
    </source>
</reference>